<evidence type="ECO:0000313" key="5">
    <source>
        <dbReference type="EMBL" id="CAJ0882303.1"/>
    </source>
</evidence>
<dbReference type="EC" id="1.13.11.24" evidence="5"/>
<evidence type="ECO:0000259" key="3">
    <source>
        <dbReference type="Pfam" id="PF02678"/>
    </source>
</evidence>
<keyword evidence="5" id="KW-0560">Oxidoreductase</keyword>
<feature type="region of interest" description="Disordered" evidence="2">
    <location>
        <begin position="1"/>
        <end position="27"/>
    </location>
</feature>
<evidence type="ECO:0000256" key="1">
    <source>
        <dbReference type="ARBA" id="ARBA00008416"/>
    </source>
</evidence>
<dbReference type="Pfam" id="PF02678">
    <property type="entry name" value="Pirin"/>
    <property type="match status" value="1"/>
</dbReference>
<proteinExistence type="inferred from homology"/>
<feature type="domain" description="Pirin N-terminal" evidence="3">
    <location>
        <begin position="40"/>
        <end position="147"/>
    </location>
</feature>
<accession>A0AA48M5B1</accession>
<name>A0AA48M5B1_9ZZZZ</name>
<feature type="domain" description="Quercetin 2,3-dioxygenase C-terminal cupin" evidence="4">
    <location>
        <begin position="174"/>
        <end position="259"/>
    </location>
</feature>
<dbReference type="Pfam" id="PF17954">
    <property type="entry name" value="Pirin_C_2"/>
    <property type="match status" value="1"/>
</dbReference>
<comment type="similarity">
    <text evidence="1">Belongs to the pirin family.</text>
</comment>
<reference evidence="5" key="1">
    <citation type="submission" date="2023-07" db="EMBL/GenBank/DDBJ databases">
        <authorList>
            <person name="Pelsma A.J. K."/>
        </authorList>
    </citation>
    <scope>NUCLEOTIDE SEQUENCE</scope>
</reference>
<dbReference type="InterPro" id="IPR012093">
    <property type="entry name" value="Pirin"/>
</dbReference>
<dbReference type="Gene3D" id="2.60.120.10">
    <property type="entry name" value="Jelly Rolls"/>
    <property type="match status" value="2"/>
</dbReference>
<dbReference type="PANTHER" id="PTHR43212:SF3">
    <property type="entry name" value="QUERCETIN 2,3-DIOXYGENASE"/>
    <property type="match status" value="1"/>
</dbReference>
<dbReference type="PANTHER" id="PTHR43212">
    <property type="entry name" value="QUERCETIN 2,3-DIOXYGENASE"/>
    <property type="match status" value="1"/>
</dbReference>
<dbReference type="InterPro" id="IPR014710">
    <property type="entry name" value="RmlC-like_jellyroll"/>
</dbReference>
<organism evidence="5">
    <name type="scientific">freshwater sediment metagenome</name>
    <dbReference type="NCBI Taxonomy" id="556182"/>
    <lineage>
        <taxon>unclassified sequences</taxon>
        <taxon>metagenomes</taxon>
        <taxon>ecological metagenomes</taxon>
    </lineage>
</organism>
<dbReference type="EMBL" id="OY288114">
    <property type="protein sequence ID" value="CAJ0882303.1"/>
    <property type="molecule type" value="Genomic_DNA"/>
</dbReference>
<protein>
    <submittedName>
        <fullName evidence="5">Quercetin 2,3-dioxygenase</fullName>
        <ecNumber evidence="5">1.13.11.24</ecNumber>
    </submittedName>
</protein>
<dbReference type="SUPFAM" id="SSF51182">
    <property type="entry name" value="RmlC-like cupins"/>
    <property type="match status" value="1"/>
</dbReference>
<dbReference type="PIRSF" id="PIRSF006232">
    <property type="entry name" value="Pirin"/>
    <property type="match status" value="1"/>
</dbReference>
<sequence length="261" mass="28078">MSPFRKPGRLGEGRGGTHLCPDGREKPMKTTIRKADERGAANFGWLDSRHSFSFGDYFDPAHMGFGPLRVINEDRVAPGGGFPTHPHRDMEIISYVLDGGLAHKDSTGAAGVVRPGDVQRMTAGTGVRHSEFNASDAEPAHFLQIWILPAQTGLEPGYEQKHFTPEELRGRLRLIAAPQGRDGALRIHQDAEVYATRLDRGETIRRPLAEGRGAWVQVARGALNVNGAALSAGDGLAATGPGELIIESAGEAEALLFDMAL</sequence>
<gene>
    <name evidence="5" type="primary">yhhW</name>
    <name evidence="5" type="ORF">AMST5_03325</name>
</gene>
<dbReference type="InterPro" id="IPR041602">
    <property type="entry name" value="Quercetinase_C"/>
</dbReference>
<evidence type="ECO:0000259" key="4">
    <source>
        <dbReference type="Pfam" id="PF17954"/>
    </source>
</evidence>
<dbReference type="InterPro" id="IPR011051">
    <property type="entry name" value="RmlC_Cupin_sf"/>
</dbReference>
<dbReference type="GO" id="GO:0008127">
    <property type="term" value="F:quercetin 2,3-dioxygenase activity"/>
    <property type="evidence" value="ECO:0007669"/>
    <property type="project" value="UniProtKB-EC"/>
</dbReference>
<dbReference type="InterPro" id="IPR003829">
    <property type="entry name" value="Pirin_N_dom"/>
</dbReference>
<dbReference type="CDD" id="cd02910">
    <property type="entry name" value="cupin_Yhhw_N"/>
    <property type="match status" value="1"/>
</dbReference>
<dbReference type="CDD" id="cd20311">
    <property type="entry name" value="cupin_Yhhw_C"/>
    <property type="match status" value="1"/>
</dbReference>
<evidence type="ECO:0000256" key="2">
    <source>
        <dbReference type="SAM" id="MobiDB-lite"/>
    </source>
</evidence>
<dbReference type="AlphaFoldDB" id="A0AA48M5B1"/>